<evidence type="ECO:0000256" key="3">
    <source>
        <dbReference type="ARBA" id="ARBA00007630"/>
    </source>
</evidence>
<feature type="binding site" evidence="15 16">
    <location>
        <position position="129"/>
    </location>
    <ligand>
        <name>S-adenosyl-L-methionine</name>
        <dbReference type="ChEBI" id="CHEBI:59789"/>
    </ligand>
</feature>
<dbReference type="PIRSF" id="PIRSF000386">
    <property type="entry name" value="tRNA_mtase"/>
    <property type="match status" value="1"/>
</dbReference>
<dbReference type="NCBIfam" id="TIGR00088">
    <property type="entry name" value="trmD"/>
    <property type="match status" value="1"/>
</dbReference>
<evidence type="ECO:0000256" key="6">
    <source>
        <dbReference type="ARBA" id="ARBA00014679"/>
    </source>
</evidence>
<dbReference type="InterPro" id="IPR029026">
    <property type="entry name" value="tRNA_m1G_MTases_N"/>
</dbReference>
<dbReference type="CDD" id="cd18080">
    <property type="entry name" value="TrmD-like"/>
    <property type="match status" value="1"/>
</dbReference>
<dbReference type="GO" id="GO:0052906">
    <property type="term" value="F:tRNA (guanine(37)-N1)-methyltransferase activity"/>
    <property type="evidence" value="ECO:0007669"/>
    <property type="project" value="UniProtKB-UniRule"/>
</dbReference>
<dbReference type="InterPro" id="IPR016009">
    <property type="entry name" value="tRNA_MeTrfase_TRMD/TRM10"/>
</dbReference>
<dbReference type="Gene3D" id="1.10.1270.20">
    <property type="entry name" value="tRNA(m1g37)methyltransferase, domain 2"/>
    <property type="match status" value="1"/>
</dbReference>
<evidence type="ECO:0000256" key="4">
    <source>
        <dbReference type="ARBA" id="ARBA00011738"/>
    </source>
</evidence>
<evidence type="ECO:0000256" key="10">
    <source>
        <dbReference type="ARBA" id="ARBA00022691"/>
    </source>
</evidence>
<evidence type="ECO:0000256" key="1">
    <source>
        <dbReference type="ARBA" id="ARBA00002634"/>
    </source>
</evidence>
<dbReference type="Pfam" id="PF01746">
    <property type="entry name" value="tRNA_m1G_MT"/>
    <property type="match status" value="1"/>
</dbReference>
<proteinExistence type="inferred from homology"/>
<dbReference type="HAMAP" id="MF_00605">
    <property type="entry name" value="TrmD"/>
    <property type="match status" value="1"/>
</dbReference>
<dbReference type="GO" id="GO:0005829">
    <property type="term" value="C:cytosol"/>
    <property type="evidence" value="ECO:0007669"/>
    <property type="project" value="TreeGrafter"/>
</dbReference>
<dbReference type="EMBL" id="CP033004">
    <property type="protein sequence ID" value="QCI23374.1"/>
    <property type="molecule type" value="Genomic_DNA"/>
</dbReference>
<feature type="binding site" evidence="15 16">
    <location>
        <begin position="150"/>
        <end position="155"/>
    </location>
    <ligand>
        <name>S-adenosyl-L-methionine</name>
        <dbReference type="ChEBI" id="CHEBI:59789"/>
    </ligand>
</feature>
<evidence type="ECO:0000256" key="9">
    <source>
        <dbReference type="ARBA" id="ARBA00022679"/>
    </source>
</evidence>
<evidence type="ECO:0000313" key="20">
    <source>
        <dbReference type="Proteomes" id="UP000298566"/>
    </source>
</evidence>
<comment type="subcellular location">
    <subcellularLocation>
        <location evidence="2 15 17">Cytoplasm</location>
    </subcellularLocation>
</comment>
<evidence type="ECO:0000259" key="18">
    <source>
        <dbReference type="Pfam" id="PF01746"/>
    </source>
</evidence>
<evidence type="ECO:0000256" key="13">
    <source>
        <dbReference type="ARBA" id="ARBA00033392"/>
    </source>
</evidence>
<evidence type="ECO:0000256" key="11">
    <source>
        <dbReference type="ARBA" id="ARBA00022694"/>
    </source>
</evidence>
<keyword evidence="8 15" id="KW-0489">Methyltransferase</keyword>
<evidence type="ECO:0000256" key="17">
    <source>
        <dbReference type="RuleBase" id="RU003464"/>
    </source>
</evidence>
<dbReference type="PANTHER" id="PTHR46417">
    <property type="entry name" value="TRNA (GUANINE-N(1)-)-METHYLTRANSFERASE"/>
    <property type="match status" value="1"/>
</dbReference>
<dbReference type="InterPro" id="IPR023148">
    <property type="entry name" value="tRNA_m1G_MeTrfase_C_sf"/>
</dbReference>
<dbReference type="Gene3D" id="3.40.1280.10">
    <property type="match status" value="1"/>
</dbReference>
<evidence type="ECO:0000256" key="5">
    <source>
        <dbReference type="ARBA" id="ARBA00012807"/>
    </source>
</evidence>
<comment type="subunit">
    <text evidence="4 15 17">Homodimer.</text>
</comment>
<dbReference type="FunFam" id="3.40.1280.10:FF:000001">
    <property type="entry name" value="tRNA (guanine-N(1)-)-methyltransferase"/>
    <property type="match status" value="1"/>
</dbReference>
<dbReference type="GO" id="GO:0002939">
    <property type="term" value="P:tRNA N1-guanine methylation"/>
    <property type="evidence" value="ECO:0007669"/>
    <property type="project" value="TreeGrafter"/>
</dbReference>
<comment type="similarity">
    <text evidence="3 15 17">Belongs to the RNA methyltransferase TrmD family.</text>
</comment>
<sequence>MGTILLNENTINTTKPLTIAIISIFPEIFHAITNYGITKKAIQKEIIKINIVNPRNYTNNKYRNIDDRPYGGGSGMLMAAQPLKLAIEYAKSILGYNTKTFYLSPKGTKLNQKKILILSKMKCFILLCGRYKGIDERLIRNKIIDEEISIGDYILSGGELPAMVLIDALCRFIPGSLGKEQSRKDDSFYNGLLECPYYTRPKVFDNVKVPNILLSGNHKKIKIWRLKQSLGQTWMKRPDLLNKIILTKEENDLLEQFKKETVKLKDNKTT</sequence>
<dbReference type="SUPFAM" id="SSF75217">
    <property type="entry name" value="alpha/beta knot"/>
    <property type="match status" value="1"/>
</dbReference>
<evidence type="ECO:0000256" key="14">
    <source>
        <dbReference type="ARBA" id="ARBA00047783"/>
    </source>
</evidence>
<dbReference type="Proteomes" id="UP000298566">
    <property type="component" value="Chromosome"/>
</dbReference>
<keyword evidence="10 15" id="KW-0949">S-adenosyl-L-methionine</keyword>
<comment type="catalytic activity">
    <reaction evidence="14 15 17">
        <text>guanosine(37) in tRNA + S-adenosyl-L-methionine = N(1)-methylguanosine(37) in tRNA + S-adenosyl-L-homocysteine + H(+)</text>
        <dbReference type="Rhea" id="RHEA:36899"/>
        <dbReference type="Rhea" id="RHEA-COMP:10145"/>
        <dbReference type="Rhea" id="RHEA-COMP:10147"/>
        <dbReference type="ChEBI" id="CHEBI:15378"/>
        <dbReference type="ChEBI" id="CHEBI:57856"/>
        <dbReference type="ChEBI" id="CHEBI:59789"/>
        <dbReference type="ChEBI" id="CHEBI:73542"/>
        <dbReference type="ChEBI" id="CHEBI:74269"/>
        <dbReference type="EC" id="2.1.1.228"/>
    </reaction>
</comment>
<dbReference type="InterPro" id="IPR002649">
    <property type="entry name" value="tRNA_m1G_MeTrfase_TrmD"/>
</dbReference>
<dbReference type="PANTHER" id="PTHR46417:SF1">
    <property type="entry name" value="TRNA (GUANINE-N(1)-)-METHYLTRANSFERASE"/>
    <property type="match status" value="1"/>
</dbReference>
<name>A0A4D6YBI6_BUCMH</name>
<evidence type="ECO:0000313" key="19">
    <source>
        <dbReference type="EMBL" id="QCI23374.1"/>
    </source>
</evidence>
<keyword evidence="9 15" id="KW-0808">Transferase</keyword>
<evidence type="ECO:0000256" key="7">
    <source>
        <dbReference type="ARBA" id="ARBA00022490"/>
    </source>
</evidence>
<evidence type="ECO:0000256" key="8">
    <source>
        <dbReference type="ARBA" id="ARBA00022603"/>
    </source>
</evidence>
<keyword evidence="11 15" id="KW-0819">tRNA processing</keyword>
<organism evidence="19 20">
    <name type="scientific">Buchnera aphidicola subsp. Melaphis rhois</name>
    <dbReference type="NCBI Taxonomy" id="118103"/>
    <lineage>
        <taxon>Bacteria</taxon>
        <taxon>Pseudomonadati</taxon>
        <taxon>Pseudomonadota</taxon>
        <taxon>Gammaproteobacteria</taxon>
        <taxon>Enterobacterales</taxon>
        <taxon>Erwiniaceae</taxon>
        <taxon>Buchnera</taxon>
    </lineage>
</organism>
<gene>
    <name evidence="15 19" type="primary">trmD</name>
    <name evidence="19" type="ORF">D9V73_01835</name>
</gene>
<dbReference type="InterPro" id="IPR029028">
    <property type="entry name" value="Alpha/beta_knot_MTases"/>
</dbReference>
<dbReference type="EC" id="2.1.1.228" evidence="5 15"/>
<dbReference type="OrthoDB" id="9807416at2"/>
<evidence type="ECO:0000256" key="15">
    <source>
        <dbReference type="HAMAP-Rule" id="MF_00605"/>
    </source>
</evidence>
<comment type="function">
    <text evidence="1 15 17">Specifically methylates guanosine-37 in various tRNAs.</text>
</comment>
<dbReference type="AlphaFoldDB" id="A0A4D6YBI6"/>
<dbReference type="NCBIfam" id="NF000648">
    <property type="entry name" value="PRK00026.1"/>
    <property type="match status" value="1"/>
</dbReference>
<evidence type="ECO:0000256" key="16">
    <source>
        <dbReference type="PIRSR" id="PIRSR000386-1"/>
    </source>
</evidence>
<feature type="domain" description="tRNA methyltransferase TRMD/TRM10-type" evidence="18">
    <location>
        <begin position="18"/>
        <end position="242"/>
    </location>
</feature>
<evidence type="ECO:0000256" key="2">
    <source>
        <dbReference type="ARBA" id="ARBA00004496"/>
    </source>
</evidence>
<keyword evidence="7 15" id="KW-0963">Cytoplasm</keyword>
<evidence type="ECO:0000256" key="12">
    <source>
        <dbReference type="ARBA" id="ARBA00029736"/>
    </source>
</evidence>
<reference evidence="19 20" key="1">
    <citation type="submission" date="2018-10" db="EMBL/GenBank/DDBJ databases">
        <title>Comparative functional genomics of the obligate endosymbiont Buchnera aphidicola.</title>
        <authorList>
            <person name="Chong R.A."/>
        </authorList>
    </citation>
    <scope>NUCLEOTIDE SEQUENCE [LARGE SCALE GENOMIC DNA]</scope>
    <source>
        <strain evidence="19 20">Mrh</strain>
    </source>
</reference>
<dbReference type="FunFam" id="1.10.1270.20:FF:000001">
    <property type="entry name" value="tRNA (guanine-N(1)-)-methyltransferase"/>
    <property type="match status" value="1"/>
</dbReference>
<protein>
    <recommendedName>
        <fullName evidence="6 15">tRNA (guanine-N(1)-)-methyltransferase</fullName>
        <ecNumber evidence="5 15">2.1.1.228</ecNumber>
    </recommendedName>
    <alternativeName>
        <fullName evidence="12 15">M1G-methyltransferase</fullName>
    </alternativeName>
    <alternativeName>
        <fullName evidence="13 15">tRNA [GM37] methyltransferase</fullName>
    </alternativeName>
</protein>
<accession>A0A4D6YBI6</accession>